<feature type="transmembrane region" description="Helical" evidence="7">
    <location>
        <begin position="21"/>
        <end position="48"/>
    </location>
</feature>
<keyword evidence="9" id="KW-0645">Protease</keyword>
<dbReference type="InterPro" id="IPR035952">
    <property type="entry name" value="Rhomboid-like_sf"/>
</dbReference>
<evidence type="ECO:0000313" key="9">
    <source>
        <dbReference type="EMBL" id="MDM8146549.1"/>
    </source>
</evidence>
<dbReference type="EC" id="3.4.21.-" evidence="9"/>
<dbReference type="Pfam" id="PF01694">
    <property type="entry name" value="Rhomboid"/>
    <property type="match status" value="1"/>
</dbReference>
<feature type="transmembrane region" description="Helical" evidence="7">
    <location>
        <begin position="135"/>
        <end position="154"/>
    </location>
</feature>
<feature type="transmembrane region" description="Helical" evidence="7">
    <location>
        <begin position="220"/>
        <end position="237"/>
    </location>
</feature>
<comment type="subcellular location">
    <subcellularLocation>
        <location evidence="1">Membrane</location>
        <topology evidence="1">Multi-pass membrane protein</topology>
    </subcellularLocation>
</comment>
<evidence type="ECO:0000256" key="5">
    <source>
        <dbReference type="ARBA" id="ARBA00022989"/>
    </source>
</evidence>
<feature type="transmembrane region" description="Helical" evidence="7">
    <location>
        <begin position="79"/>
        <end position="99"/>
    </location>
</feature>
<keyword evidence="5 7" id="KW-1133">Transmembrane helix</keyword>
<keyword evidence="3 7" id="KW-0812">Transmembrane</keyword>
<evidence type="ECO:0000256" key="6">
    <source>
        <dbReference type="ARBA" id="ARBA00023136"/>
    </source>
</evidence>
<evidence type="ECO:0000259" key="8">
    <source>
        <dbReference type="Pfam" id="PF01694"/>
    </source>
</evidence>
<reference evidence="10" key="1">
    <citation type="submission" date="2023-07" db="EMBL/GenBank/DDBJ databases">
        <title>Identification and characterization of horizontal gene transfer across gut microbiota members of farm animals based on homology search.</title>
        <authorList>
            <person name="Schwarzerova J."/>
            <person name="Nykrynova M."/>
            <person name="Jureckova K."/>
            <person name="Cejkova D."/>
            <person name="Rychlik I."/>
        </authorList>
    </citation>
    <scope>NUCLEOTIDE SEQUENCE [LARGE SCALE GENOMIC DNA]</scope>
    <source>
        <strain evidence="10">ET4</strain>
    </source>
</reference>
<comment type="caution">
    <text evidence="9">The sequence shown here is derived from an EMBL/GenBank/DDBJ whole genome shotgun (WGS) entry which is preliminary data.</text>
</comment>
<dbReference type="Proteomes" id="UP001228403">
    <property type="component" value="Unassembled WGS sequence"/>
</dbReference>
<feature type="transmembrane region" description="Helical" evidence="7">
    <location>
        <begin position="188"/>
        <end position="208"/>
    </location>
</feature>
<organism evidence="9 10">
    <name type="scientific">Bacteroides eggerthii</name>
    <dbReference type="NCBI Taxonomy" id="28111"/>
    <lineage>
        <taxon>Bacteria</taxon>
        <taxon>Pseudomonadati</taxon>
        <taxon>Bacteroidota</taxon>
        <taxon>Bacteroidia</taxon>
        <taxon>Bacteroidales</taxon>
        <taxon>Bacteroidaceae</taxon>
        <taxon>Bacteroides</taxon>
    </lineage>
</organism>
<keyword evidence="10" id="KW-1185">Reference proteome</keyword>
<dbReference type="PANTHER" id="PTHR43731:SF14">
    <property type="entry name" value="PRESENILIN-ASSOCIATED RHOMBOID-LIKE PROTEIN, MITOCHONDRIAL"/>
    <property type="match status" value="1"/>
</dbReference>
<evidence type="ECO:0000256" key="1">
    <source>
        <dbReference type="ARBA" id="ARBA00004141"/>
    </source>
</evidence>
<evidence type="ECO:0000256" key="3">
    <source>
        <dbReference type="ARBA" id="ARBA00022692"/>
    </source>
</evidence>
<keyword evidence="4 9" id="KW-0378">Hydrolase</keyword>
<evidence type="ECO:0000313" key="10">
    <source>
        <dbReference type="Proteomes" id="UP001228403"/>
    </source>
</evidence>
<evidence type="ECO:0000256" key="4">
    <source>
        <dbReference type="ARBA" id="ARBA00022801"/>
    </source>
</evidence>
<keyword evidence="6 7" id="KW-0472">Membrane</keyword>
<feature type="transmembrane region" description="Helical" evidence="7">
    <location>
        <begin position="166"/>
        <end position="182"/>
    </location>
</feature>
<protein>
    <submittedName>
        <fullName evidence="9">Rhomboid family intramembrane serine protease</fullName>
        <ecNumber evidence="9">3.4.21.-</ecNumber>
    </submittedName>
</protein>
<comment type="similarity">
    <text evidence="2">Belongs to the peptidase S54 family.</text>
</comment>
<proteinExistence type="inferred from homology"/>
<dbReference type="SUPFAM" id="SSF144091">
    <property type="entry name" value="Rhomboid-like"/>
    <property type="match status" value="1"/>
</dbReference>
<dbReference type="InterPro" id="IPR022764">
    <property type="entry name" value="Peptidase_S54_rhomboid_dom"/>
</dbReference>
<dbReference type="GO" id="GO:0008233">
    <property type="term" value="F:peptidase activity"/>
    <property type="evidence" value="ECO:0007669"/>
    <property type="project" value="UniProtKB-KW"/>
</dbReference>
<feature type="transmembrane region" description="Helical" evidence="7">
    <location>
        <begin position="111"/>
        <end position="129"/>
    </location>
</feature>
<evidence type="ECO:0000256" key="2">
    <source>
        <dbReference type="ARBA" id="ARBA00009045"/>
    </source>
</evidence>
<gene>
    <name evidence="9" type="ORF">QUW02_11565</name>
</gene>
<dbReference type="GO" id="GO:0006508">
    <property type="term" value="P:proteolysis"/>
    <property type="evidence" value="ECO:0007669"/>
    <property type="project" value="UniProtKB-KW"/>
</dbReference>
<accession>A0ABT7U7Q4</accession>
<feature type="domain" description="Peptidase S54 rhomboid" evidence="8">
    <location>
        <begin position="69"/>
        <end position="204"/>
    </location>
</feature>
<dbReference type="Gene3D" id="1.20.1540.10">
    <property type="entry name" value="Rhomboid-like"/>
    <property type="match status" value="1"/>
</dbReference>
<name>A0ABT7U7Q4_9BACE</name>
<dbReference type="InterPro" id="IPR050925">
    <property type="entry name" value="Rhomboid_protease_S54"/>
</dbReference>
<evidence type="ECO:0000256" key="7">
    <source>
        <dbReference type="SAM" id="Phobius"/>
    </source>
</evidence>
<sequence>MAGKIKDFIQSKQDSLKEMLIHFPVSSSIIAVNILVWLVMFCCGVNLFTANGYTYIKWGANFAPLTLTGDWWRLITSSFIHQGVFHLLLNMFWLCLFGLISEIAYGSRHFLFAYFYTAIFSAYFSLIFHTDAPCLGASGAVYGCFGLCISAFLFHEGMNGNRKETIFAFLPFLGYGLLYGLVKKNIDLAAHVGGLLSGFILGICYEMLARIVPKEKLSQAQGILELSFLVLFIYLFGNMVSNAPTKYIQMRRLWDSGVIEKMMEQKKAEKELKQNGFGI</sequence>
<dbReference type="EMBL" id="JAUDCF010000035">
    <property type="protein sequence ID" value="MDM8146549.1"/>
    <property type="molecule type" value="Genomic_DNA"/>
</dbReference>
<dbReference type="PANTHER" id="PTHR43731">
    <property type="entry name" value="RHOMBOID PROTEASE"/>
    <property type="match status" value="1"/>
</dbReference>